<dbReference type="PANTHER" id="PTHR37693:SF1">
    <property type="entry name" value="INTEGRAL MEMBRANE PROTEIN"/>
    <property type="match status" value="1"/>
</dbReference>
<comment type="catalytic activity">
    <reaction evidence="6">
        <text>L-lysyl-tRNA(Lys) + a 1,2-diacyl-sn-glycero-3-phospho-(1'-sn-glycerol) = a 1,2-diacyl-sn-glycero-3-phospho-1'-(3'-O-L-lysyl)-sn-glycerol + tRNA(Lys)</text>
        <dbReference type="Rhea" id="RHEA:10668"/>
        <dbReference type="Rhea" id="RHEA-COMP:9696"/>
        <dbReference type="Rhea" id="RHEA-COMP:9697"/>
        <dbReference type="ChEBI" id="CHEBI:64716"/>
        <dbReference type="ChEBI" id="CHEBI:75792"/>
        <dbReference type="ChEBI" id="CHEBI:78442"/>
        <dbReference type="ChEBI" id="CHEBI:78529"/>
        <dbReference type="EC" id="2.3.2.3"/>
    </reaction>
</comment>
<comment type="caution">
    <text evidence="7">The sequence shown here is derived from an EMBL/GenBank/DDBJ whole genome shotgun (WGS) entry which is preliminary data.</text>
</comment>
<comment type="subcellular location">
    <subcellularLocation>
        <location evidence="1 6">Cell membrane</location>
        <topology evidence="1 6">Multi-pass membrane protein</topology>
    </subcellularLocation>
</comment>
<keyword evidence="3 6" id="KW-0812">Transmembrane</keyword>
<proteinExistence type="inferred from homology"/>
<feature type="transmembrane region" description="Helical" evidence="6">
    <location>
        <begin position="41"/>
        <end position="66"/>
    </location>
</feature>
<dbReference type="GO" id="GO:0050071">
    <property type="term" value="F:phosphatidylglycerol lysyltransferase activity"/>
    <property type="evidence" value="ECO:0007669"/>
    <property type="project" value="UniProtKB-EC"/>
</dbReference>
<dbReference type="EC" id="2.3.2.3" evidence="6"/>
<reference evidence="7" key="1">
    <citation type="journal article" date="2014" name="Genome Announc.">
        <title>Draft Genome Sequence of Lactobacillus oryzae Strain SG293T.</title>
        <authorList>
            <person name="Tanizawa Y."/>
            <person name="Fujisawa T."/>
            <person name="Mochizuki T."/>
            <person name="Kaminuma E."/>
            <person name="Nakamura Y."/>
            <person name="Tohno M."/>
        </authorList>
    </citation>
    <scope>NUCLEOTIDE SEQUENCE [LARGE SCALE GENOMIC DNA]</scope>
    <source>
        <strain evidence="7">SG293</strain>
    </source>
</reference>
<keyword evidence="2" id="KW-1003">Cell membrane</keyword>
<evidence type="ECO:0000256" key="5">
    <source>
        <dbReference type="ARBA" id="ARBA00023136"/>
    </source>
</evidence>
<evidence type="ECO:0000256" key="1">
    <source>
        <dbReference type="ARBA" id="ARBA00004651"/>
    </source>
</evidence>
<sequence>MSRRNKIVVAIMFLLGLVIMGISLRDVHFKTLVHALVNINVYWLIVALFCIMLYIGIEGYVVKVFVDDRLEGFSFRDALRIPMIEQLFNGITPFSSGGQPAQLIAMLQSGIDGGRASSVLLMKFVVFQALIVVNFLISLLIGFHYLASKMSYLSLFVLLGFLIHLAVIVGLLLIMYWPSFTKRLVALLLAPLKWFSKKERYTKLRIQLDEKIDTFYHESVRIARRWPLLLKVIGLTFIQLFFYYLIPYFIMLSLGYTNVNVLMVTSLHIMIVMVISLFPIPGGAGGAEFSFEALFASFIPNHSKLILAMLLWRFLTYYFGMISGLIAIWMQPNKVEEVELETKKGAVT</sequence>
<accession>A0A081BJU1</accession>
<dbReference type="Pfam" id="PF03706">
    <property type="entry name" value="LPG_synthase_TM"/>
    <property type="match status" value="1"/>
</dbReference>
<dbReference type="InterPro" id="IPR022791">
    <property type="entry name" value="L-PG_synthase/AglD"/>
</dbReference>
<keyword evidence="6" id="KW-0046">Antibiotic resistance</keyword>
<protein>
    <recommendedName>
        <fullName evidence="6">Phosphatidylglycerol lysyltransferase</fullName>
        <ecNumber evidence="6">2.3.2.3</ecNumber>
    </recommendedName>
    <alternativeName>
        <fullName evidence="6">Lysylphosphatidylglycerol synthase</fullName>
    </alternativeName>
</protein>
<dbReference type="PANTHER" id="PTHR37693">
    <property type="entry name" value="PHOSPHATIDYLGLYCEROL LYSYLTRANSFERASE"/>
    <property type="match status" value="1"/>
</dbReference>
<evidence type="ECO:0000256" key="4">
    <source>
        <dbReference type="ARBA" id="ARBA00022989"/>
    </source>
</evidence>
<comment type="similarity">
    <text evidence="6">Belongs to the LPG synthase family.</text>
</comment>
<dbReference type="Proteomes" id="UP000028700">
    <property type="component" value="Unassembled WGS sequence"/>
</dbReference>
<dbReference type="OrthoDB" id="9810654at2"/>
<gene>
    <name evidence="6" type="primary">mprF</name>
    <name evidence="7" type="ORF">LOSG293_240260</name>
</gene>
<dbReference type="AlphaFoldDB" id="A0A081BJU1"/>
<keyword evidence="6" id="KW-0443">Lipid metabolism</keyword>
<keyword evidence="4 6" id="KW-1133">Transmembrane helix</keyword>
<dbReference type="RefSeq" id="WP_034528652.1">
    <property type="nucleotide sequence ID" value="NZ_BBJM01000024.1"/>
</dbReference>
<organism evidence="7 8">
    <name type="scientific">Secundilactobacillus oryzae JCM 18671</name>
    <dbReference type="NCBI Taxonomy" id="1291743"/>
    <lineage>
        <taxon>Bacteria</taxon>
        <taxon>Bacillati</taxon>
        <taxon>Bacillota</taxon>
        <taxon>Bacilli</taxon>
        <taxon>Lactobacillales</taxon>
        <taxon>Lactobacillaceae</taxon>
        <taxon>Secundilactobacillus</taxon>
    </lineage>
</organism>
<keyword evidence="8" id="KW-1185">Reference proteome</keyword>
<keyword evidence="6" id="KW-0808">Transferase</keyword>
<dbReference type="EMBL" id="BBJM01000024">
    <property type="protein sequence ID" value="GAK48309.1"/>
    <property type="molecule type" value="Genomic_DNA"/>
</dbReference>
<feature type="transmembrane region" description="Helical" evidence="6">
    <location>
        <begin position="262"/>
        <end position="284"/>
    </location>
</feature>
<dbReference type="eggNOG" id="COG0392">
    <property type="taxonomic scope" value="Bacteria"/>
</dbReference>
<feature type="transmembrane region" description="Helical" evidence="6">
    <location>
        <begin position="152"/>
        <end position="177"/>
    </location>
</feature>
<dbReference type="GO" id="GO:0046677">
    <property type="term" value="P:response to antibiotic"/>
    <property type="evidence" value="ECO:0007669"/>
    <property type="project" value="UniProtKB-KW"/>
</dbReference>
<name>A0A081BJU1_9LACO</name>
<comment type="function">
    <text evidence="6">Catalyzes the transfer of a lysyl group from L-lysyl-tRNA(Lys) to membrane-bound phosphatidylglycerol (PG), which produces lysylphosphatidylglycerol (LPG), a major component of the bacterial membrane with a positive net charge. LPG synthesis contributes to bacterial virulence as it is involved in the resistance mechanism against cationic antimicrobial peptides (CAMP) produces by the host's immune system (defensins, cathelicidins) and by the competing microorganisms.</text>
</comment>
<evidence type="ECO:0000256" key="2">
    <source>
        <dbReference type="ARBA" id="ARBA00022475"/>
    </source>
</evidence>
<feature type="transmembrane region" description="Helical" evidence="6">
    <location>
        <begin position="305"/>
        <end position="330"/>
    </location>
</feature>
<evidence type="ECO:0000313" key="8">
    <source>
        <dbReference type="Proteomes" id="UP000028700"/>
    </source>
</evidence>
<dbReference type="STRING" id="1291743.LOSG293_240260"/>
<evidence type="ECO:0000256" key="6">
    <source>
        <dbReference type="RuleBase" id="RU363042"/>
    </source>
</evidence>
<dbReference type="NCBIfam" id="TIGR00374">
    <property type="entry name" value="flippase-like domain"/>
    <property type="match status" value="1"/>
</dbReference>
<feature type="transmembrane region" description="Helical" evidence="6">
    <location>
        <begin position="124"/>
        <end position="146"/>
    </location>
</feature>
<evidence type="ECO:0000256" key="3">
    <source>
        <dbReference type="ARBA" id="ARBA00022692"/>
    </source>
</evidence>
<keyword evidence="5 6" id="KW-0472">Membrane</keyword>
<dbReference type="GO" id="GO:0006629">
    <property type="term" value="P:lipid metabolic process"/>
    <property type="evidence" value="ECO:0007669"/>
    <property type="project" value="UniProtKB-KW"/>
</dbReference>
<feature type="transmembrane region" description="Helical" evidence="6">
    <location>
        <begin position="228"/>
        <end position="250"/>
    </location>
</feature>
<evidence type="ECO:0000313" key="7">
    <source>
        <dbReference type="EMBL" id="GAK48309.1"/>
    </source>
</evidence>
<dbReference type="GO" id="GO:0005886">
    <property type="term" value="C:plasma membrane"/>
    <property type="evidence" value="ECO:0007669"/>
    <property type="project" value="UniProtKB-SubCell"/>
</dbReference>